<dbReference type="InterPro" id="IPR013819">
    <property type="entry name" value="LipOase_C"/>
</dbReference>
<dbReference type="GO" id="GO:0046872">
    <property type="term" value="F:metal ion binding"/>
    <property type="evidence" value="ECO:0007669"/>
    <property type="project" value="UniProtKB-KW"/>
</dbReference>
<keyword evidence="6" id="KW-1185">Reference proteome</keyword>
<gene>
    <name evidence="5" type="ORF">P5673_022963</name>
</gene>
<dbReference type="SUPFAM" id="SSF48484">
    <property type="entry name" value="Lipoxigenase"/>
    <property type="match status" value="1"/>
</dbReference>
<dbReference type="PRINTS" id="PR00087">
    <property type="entry name" value="LIPOXYGENASE"/>
</dbReference>
<name>A0AAD9UZ54_ACRCE</name>
<protein>
    <submittedName>
        <fullName evidence="5">Polyunsaturated fatty acid 5-lipoxygenase</fullName>
    </submittedName>
</protein>
<dbReference type="EMBL" id="JARQWQ010000063">
    <property type="protein sequence ID" value="KAK2555333.1"/>
    <property type="molecule type" value="Genomic_DNA"/>
</dbReference>
<dbReference type="PANTHER" id="PTHR11771">
    <property type="entry name" value="LIPOXYGENASE"/>
    <property type="match status" value="1"/>
</dbReference>
<keyword evidence="1" id="KW-0479">Metal-binding</keyword>
<dbReference type="PROSITE" id="PS51393">
    <property type="entry name" value="LIPOXYGENASE_3"/>
    <property type="match status" value="1"/>
</dbReference>
<proteinExistence type="predicted"/>
<dbReference type="AlphaFoldDB" id="A0AAD9UZ54"/>
<dbReference type="InterPro" id="IPR036226">
    <property type="entry name" value="LipOase_C_sf"/>
</dbReference>
<evidence type="ECO:0000256" key="1">
    <source>
        <dbReference type="ARBA" id="ARBA00022723"/>
    </source>
</evidence>
<dbReference type="Proteomes" id="UP001249851">
    <property type="component" value="Unassembled WGS sequence"/>
</dbReference>
<dbReference type="GO" id="GO:0034440">
    <property type="term" value="P:lipid oxidation"/>
    <property type="evidence" value="ECO:0007669"/>
    <property type="project" value="InterPro"/>
</dbReference>
<reference evidence="5" key="1">
    <citation type="journal article" date="2023" name="G3 (Bethesda)">
        <title>Whole genome assembly and annotation of the endangered Caribbean coral Acropora cervicornis.</title>
        <authorList>
            <person name="Selwyn J.D."/>
            <person name="Vollmer S.V."/>
        </authorList>
    </citation>
    <scope>NUCLEOTIDE SEQUENCE</scope>
    <source>
        <strain evidence="5">K2</strain>
    </source>
</reference>
<accession>A0AAD9UZ54</accession>
<dbReference type="GO" id="GO:0016702">
    <property type="term" value="F:oxidoreductase activity, acting on single donors with incorporation of molecular oxygen, incorporation of two atoms of oxygen"/>
    <property type="evidence" value="ECO:0007669"/>
    <property type="project" value="InterPro"/>
</dbReference>
<evidence type="ECO:0000313" key="5">
    <source>
        <dbReference type="EMBL" id="KAK2555333.1"/>
    </source>
</evidence>
<keyword evidence="3" id="KW-0560">Oxidoreductase</keyword>
<organism evidence="5 6">
    <name type="scientific">Acropora cervicornis</name>
    <name type="common">Staghorn coral</name>
    <dbReference type="NCBI Taxonomy" id="6130"/>
    <lineage>
        <taxon>Eukaryota</taxon>
        <taxon>Metazoa</taxon>
        <taxon>Cnidaria</taxon>
        <taxon>Anthozoa</taxon>
        <taxon>Hexacorallia</taxon>
        <taxon>Scleractinia</taxon>
        <taxon>Astrocoeniina</taxon>
        <taxon>Acroporidae</taxon>
        <taxon>Acropora</taxon>
    </lineage>
</organism>
<keyword evidence="2" id="KW-0223">Dioxygenase</keyword>
<comment type="caution">
    <text evidence="5">The sequence shown here is derived from an EMBL/GenBank/DDBJ whole genome shotgun (WGS) entry which is preliminary data.</text>
</comment>
<dbReference type="Pfam" id="PF00305">
    <property type="entry name" value="Lipoxygenase"/>
    <property type="match status" value="1"/>
</dbReference>
<evidence type="ECO:0000256" key="3">
    <source>
        <dbReference type="ARBA" id="ARBA00023002"/>
    </source>
</evidence>
<evidence type="ECO:0000256" key="2">
    <source>
        <dbReference type="ARBA" id="ARBA00022964"/>
    </source>
</evidence>
<feature type="domain" description="Lipoxygenase" evidence="4">
    <location>
        <begin position="89"/>
        <end position="636"/>
    </location>
</feature>
<sequence>MNDRDWLKGKRGERVKHKLPIRHEMTGMLFLSREAMEDGAVRGQRREGGEFSPTNMFLPTIADYREVSNEPSSNVEPQKPREGQANCIVSLPQKASQDCLLIREEELKKQREIFQLTQRPPFPMPLVNMTILQLSAHYQKDPFERSHFLGYVKMLLKNKAFGKKWTAEHPKEMTAFREYEDLFRTFRSTLSSDITGRYYGHRAFRDLASALKYQLVTDVERFNDIVRDWRDDGIFAEQRLSGNNPMVLRRVTENSTEVGLSWSELKKTLNPNYNWESSVMMASENNEPLEEAIRKGNVYALRYEVFDDLVSFTDVVDQTPGRTLWPLKSPVALFAIKSKKNGKRLRPVAIQLDYKPDAPVFFPSDGDYWTLAKWIVQATDYAHGQMVEHLLKVHLLMEPFCVVLYRHLSSKHPLNQILKYHCRGLLTTNTIGSPSLIKPDGYMDILTAMGHKGTIQLIGRAYEKLTWKDADFHSDMKKRGLDDKKMLPNFPYRDDCGFLLMAIERMVQDYVNNYYRSNDAVKEDNELQAFVNELAINGSGPDGGNGKIKDFPAVLNTKEEVIDVVTKMIWVLSVKHSAVNYPSGDYGAFTPILPTKIYNDTRIPPGQTSVFNLPNINISVVSDFAETFLLHETAGC</sequence>
<evidence type="ECO:0000259" key="4">
    <source>
        <dbReference type="PROSITE" id="PS51393"/>
    </source>
</evidence>
<reference evidence="5" key="2">
    <citation type="journal article" date="2023" name="Science">
        <title>Genomic signatures of disease resistance in endangered staghorn corals.</title>
        <authorList>
            <person name="Vollmer S.V."/>
            <person name="Selwyn J.D."/>
            <person name="Despard B.A."/>
            <person name="Roesel C.L."/>
        </authorList>
    </citation>
    <scope>NUCLEOTIDE SEQUENCE</scope>
    <source>
        <strain evidence="5">K2</strain>
    </source>
</reference>
<dbReference type="Gene3D" id="3.10.450.60">
    <property type="match status" value="1"/>
</dbReference>
<evidence type="ECO:0000313" key="6">
    <source>
        <dbReference type="Proteomes" id="UP001249851"/>
    </source>
</evidence>
<dbReference type="InterPro" id="IPR000907">
    <property type="entry name" value="LipOase"/>
</dbReference>
<dbReference type="Gene3D" id="1.20.245.10">
    <property type="entry name" value="Lipoxygenase-1, Domain 5"/>
    <property type="match status" value="2"/>
</dbReference>